<reference evidence="3" key="1">
    <citation type="journal article" date="2009" name="BMC Genomics">
        <title>The complete genome sequence of Staphylothermus marinus reveals differences in sulfur metabolism among heterotrophic Crenarchaeota.</title>
        <authorList>
            <person name="Anderson I.J."/>
            <person name="Dharmarajan L."/>
            <person name="Rodriguez J."/>
            <person name="Hooper S."/>
            <person name="Porat I."/>
            <person name="Ulrich L.E."/>
            <person name="Elkins J.G."/>
            <person name="Mavromatis K."/>
            <person name="Sun H."/>
            <person name="Land M."/>
            <person name="Lapidus A."/>
            <person name="Lucas S."/>
            <person name="Barry K."/>
            <person name="Huber H."/>
            <person name="Zhulin I.B."/>
            <person name="Whitman W.B."/>
            <person name="Mukhopadhyay B."/>
            <person name="Woese C."/>
            <person name="Bristow J."/>
            <person name="Kyrpides N."/>
        </authorList>
    </citation>
    <scope>NUCLEOTIDE SEQUENCE [LARGE SCALE GENOMIC DNA]</scope>
    <source>
        <strain evidence="3">ATCC 43588 / DSM 3639 / JCM 9404 / F1</strain>
    </source>
</reference>
<name>A3DNN0_STAMF</name>
<gene>
    <name evidence="2" type="ordered locus">Smar_1145</name>
</gene>
<dbReference type="GO" id="GO:0005694">
    <property type="term" value="C:chromosome"/>
    <property type="evidence" value="ECO:0007669"/>
    <property type="project" value="InterPro"/>
</dbReference>
<dbReference type="InterPro" id="IPR034136">
    <property type="entry name" value="TOPRIM_Topo6A/Spo11"/>
</dbReference>
<dbReference type="SUPFAM" id="SSF56726">
    <property type="entry name" value="DNA topoisomerase IV, alpha subunit"/>
    <property type="match status" value="1"/>
</dbReference>
<dbReference type="AlphaFoldDB" id="A3DNN0"/>
<keyword evidence="3" id="KW-1185">Reference proteome</keyword>
<evidence type="ECO:0000313" key="3">
    <source>
        <dbReference type="Proteomes" id="UP000000254"/>
    </source>
</evidence>
<dbReference type="HOGENOM" id="CLU_2662533_0_0_2"/>
<organism evidence="2 3">
    <name type="scientific">Staphylothermus marinus (strain ATCC 43588 / DSM 3639 / JCM 9404 / F1)</name>
    <dbReference type="NCBI Taxonomy" id="399550"/>
    <lineage>
        <taxon>Archaea</taxon>
        <taxon>Thermoproteota</taxon>
        <taxon>Thermoprotei</taxon>
        <taxon>Desulfurococcales</taxon>
        <taxon>Desulfurococcaceae</taxon>
        <taxon>Staphylothermus</taxon>
    </lineage>
</organism>
<dbReference type="EMBL" id="CP000575">
    <property type="protein sequence ID" value="ABN70240.1"/>
    <property type="molecule type" value="Genomic_DNA"/>
</dbReference>
<evidence type="ECO:0000259" key="1">
    <source>
        <dbReference type="Pfam" id="PF21180"/>
    </source>
</evidence>
<evidence type="ECO:0000313" key="2">
    <source>
        <dbReference type="EMBL" id="ABN70240.1"/>
    </source>
</evidence>
<dbReference type="STRING" id="399550.Smar_1145"/>
<sequence>MSADELGNKLTDKQAKNKEDNAGYPWFRTPEWIRELCIFFKTLSKLEIEAMASKGLKFLADKYIPEKINIGDWID</sequence>
<dbReference type="Pfam" id="PF21180">
    <property type="entry name" value="TOP6A-Spo11_Toprim"/>
    <property type="match status" value="1"/>
</dbReference>
<dbReference type="Gene3D" id="3.40.1360.10">
    <property type="match status" value="1"/>
</dbReference>
<dbReference type="GO" id="GO:0003677">
    <property type="term" value="F:DNA binding"/>
    <property type="evidence" value="ECO:0007669"/>
    <property type="project" value="InterPro"/>
</dbReference>
<proteinExistence type="predicted"/>
<protein>
    <submittedName>
        <fullName evidence="2">Type II DNA topoisomerase VI subunit a</fullName>
    </submittedName>
</protein>
<dbReference type="eggNOG" id="arCOG04143">
    <property type="taxonomic scope" value="Archaea"/>
</dbReference>
<dbReference type="Proteomes" id="UP000000254">
    <property type="component" value="Chromosome"/>
</dbReference>
<dbReference type="InterPro" id="IPR036078">
    <property type="entry name" value="Spo11/TopoVI_A_sf"/>
</dbReference>
<feature type="domain" description="Topoisomerase 6 subunit A/Spo11 TOPRIM" evidence="1">
    <location>
        <begin position="9"/>
        <end position="68"/>
    </location>
</feature>
<accession>A3DNN0</accession>
<dbReference type="KEGG" id="smr:Smar_1145"/>
<reference evidence="2 3" key="2">
    <citation type="journal article" date="2009" name="Stand. Genomic Sci.">
        <title>Complete genome sequence of Staphylothermus marinus Stetter and Fiala 1986 type strain F1.</title>
        <authorList>
            <person name="Anderson I.J."/>
            <person name="Sun H."/>
            <person name="Lapidus A."/>
            <person name="Copeland A."/>
            <person name="Glavina Del Rio T."/>
            <person name="Tice H."/>
            <person name="Dalin E."/>
            <person name="Lucas S."/>
            <person name="Barry K."/>
            <person name="Land M."/>
            <person name="Richardson P."/>
            <person name="Huber H."/>
            <person name="Kyrpides N.C."/>
        </authorList>
    </citation>
    <scope>NUCLEOTIDE SEQUENCE [LARGE SCALE GENOMIC DNA]</scope>
    <source>
        <strain evidence="3">ATCC 43588 / DSM 3639 / JCM 9404 / F1</strain>
    </source>
</reference>